<proteinExistence type="predicted"/>
<dbReference type="InterPro" id="IPR012677">
    <property type="entry name" value="Nucleotide-bd_a/b_plait_sf"/>
</dbReference>
<feature type="domain" description="RRM" evidence="2">
    <location>
        <begin position="20"/>
        <end position="103"/>
    </location>
</feature>
<comment type="caution">
    <text evidence="3">The sequence shown here is derived from an EMBL/GenBank/DDBJ whole genome shotgun (WGS) entry which is preliminary data.</text>
</comment>
<dbReference type="EMBL" id="JAKUCV010002073">
    <property type="protein sequence ID" value="KAJ4844022.1"/>
    <property type="molecule type" value="Genomic_DNA"/>
</dbReference>
<name>A0A9Q0JK64_9ROSI</name>
<organism evidence="3 4">
    <name type="scientific">Turnera subulata</name>
    <dbReference type="NCBI Taxonomy" id="218843"/>
    <lineage>
        <taxon>Eukaryota</taxon>
        <taxon>Viridiplantae</taxon>
        <taxon>Streptophyta</taxon>
        <taxon>Embryophyta</taxon>
        <taxon>Tracheophyta</taxon>
        <taxon>Spermatophyta</taxon>
        <taxon>Magnoliopsida</taxon>
        <taxon>eudicotyledons</taxon>
        <taxon>Gunneridae</taxon>
        <taxon>Pentapetalae</taxon>
        <taxon>rosids</taxon>
        <taxon>fabids</taxon>
        <taxon>Malpighiales</taxon>
        <taxon>Passifloraceae</taxon>
        <taxon>Turnera</taxon>
    </lineage>
</organism>
<dbReference type="GO" id="GO:0003723">
    <property type="term" value="F:RNA binding"/>
    <property type="evidence" value="ECO:0007669"/>
    <property type="project" value="UniProtKB-UniRule"/>
</dbReference>
<accession>A0A9Q0JK64</accession>
<evidence type="ECO:0000259" key="2">
    <source>
        <dbReference type="PROSITE" id="PS50102"/>
    </source>
</evidence>
<evidence type="ECO:0000256" key="1">
    <source>
        <dbReference type="PROSITE-ProRule" id="PRU00176"/>
    </source>
</evidence>
<dbReference type="InterPro" id="IPR053316">
    <property type="entry name" value="Epigenetic_reg_gene_expr"/>
</dbReference>
<dbReference type="Proteomes" id="UP001141552">
    <property type="component" value="Unassembled WGS sequence"/>
</dbReference>
<dbReference type="OrthoDB" id="1913496at2759"/>
<dbReference type="Gene3D" id="3.30.70.330">
    <property type="match status" value="1"/>
</dbReference>
<dbReference type="InterPro" id="IPR035979">
    <property type="entry name" value="RBD_domain_sf"/>
</dbReference>
<sequence length="201" mass="22670">MASSPTAEAEYAAFLEKVKRTVYVDNLSPLVTEAVLTTALEQFGNVKNVDFIPNDLIPENIPSCALVEMESAEQARNVVSTLTEFPFMISGMPRPVTAWPARPEMFDDRPAKPGRKNVIQWLEPGHKDFEAAKKMKELVQKHAAEDAFMHRVLLAEEEKLSERQAEVLKNSYKKFDMIDSVIDDGTASHLARYYKAKLPNE</sequence>
<dbReference type="PANTHER" id="PTHR36309:SF1">
    <property type="entry name" value="RNA-BINDING (RRM_RBD_RNP MOTIFS) FAMILY PROTEIN"/>
    <property type="match status" value="1"/>
</dbReference>
<reference evidence="3" key="2">
    <citation type="journal article" date="2023" name="Plants (Basel)">
        <title>Annotation of the Turnera subulata (Passifloraceae) Draft Genome Reveals the S-Locus Evolved after the Divergence of Turneroideae from Passifloroideae in a Stepwise Manner.</title>
        <authorList>
            <person name="Henning P.M."/>
            <person name="Roalson E.H."/>
            <person name="Mir W."/>
            <person name="McCubbin A.G."/>
            <person name="Shore J.S."/>
        </authorList>
    </citation>
    <scope>NUCLEOTIDE SEQUENCE</scope>
    <source>
        <strain evidence="3">F60SS</strain>
    </source>
</reference>
<dbReference type="CDD" id="cd00590">
    <property type="entry name" value="RRM_SF"/>
    <property type="match status" value="1"/>
</dbReference>
<dbReference type="InterPro" id="IPR000504">
    <property type="entry name" value="RRM_dom"/>
</dbReference>
<gene>
    <name evidence="3" type="ORF">Tsubulata_032729</name>
</gene>
<evidence type="ECO:0000313" key="4">
    <source>
        <dbReference type="Proteomes" id="UP001141552"/>
    </source>
</evidence>
<protein>
    <recommendedName>
        <fullName evidence="2">RRM domain-containing protein</fullName>
    </recommendedName>
</protein>
<evidence type="ECO:0000313" key="3">
    <source>
        <dbReference type="EMBL" id="KAJ4844022.1"/>
    </source>
</evidence>
<keyword evidence="1" id="KW-0694">RNA-binding</keyword>
<dbReference type="AlphaFoldDB" id="A0A9Q0JK64"/>
<dbReference type="SUPFAM" id="SSF54928">
    <property type="entry name" value="RNA-binding domain, RBD"/>
    <property type="match status" value="1"/>
</dbReference>
<dbReference type="Pfam" id="PF00076">
    <property type="entry name" value="RRM_1"/>
    <property type="match status" value="1"/>
</dbReference>
<dbReference type="PANTHER" id="PTHR36309">
    <property type="entry name" value="RNA-BINDING (RRM/RBD/RNP MOTIFS) FAMILY PROTEIN"/>
    <property type="match status" value="1"/>
</dbReference>
<dbReference type="PROSITE" id="PS50102">
    <property type="entry name" value="RRM"/>
    <property type="match status" value="1"/>
</dbReference>
<keyword evidence="4" id="KW-1185">Reference proteome</keyword>
<reference evidence="3" key="1">
    <citation type="submission" date="2022-02" db="EMBL/GenBank/DDBJ databases">
        <authorList>
            <person name="Henning P.M."/>
            <person name="McCubbin A.G."/>
            <person name="Shore J.S."/>
        </authorList>
    </citation>
    <scope>NUCLEOTIDE SEQUENCE</scope>
    <source>
        <strain evidence="3">F60SS</strain>
        <tissue evidence="3">Leaves</tissue>
    </source>
</reference>
<dbReference type="SMART" id="SM00360">
    <property type="entry name" value="RRM"/>
    <property type="match status" value="1"/>
</dbReference>